<name>A0ABV5KZY2_9BACL</name>
<sequence>MKQKRKRLLGSMAFILVFTAYLAACSSDNKPNNGAVASKETPEATAPAKATEQAIDHAQQAKIKFDPPVTITTAIVQEQLDNAFKPGESIEDNVFTKWMKDNMGIEVKFDFIVGKQADFDTKLRLLLASDEKLPDVFTGSFAADLIDAGKLLPLNDAIEKYASPNLKQLFAKFPQAFEPVTRDGVIYGIPRFLSADEGGVMWIREDWLKKLNRKAPTTIEELEKLLDAFTNQDPDGNSKADTFGLAVSLKDGMYTWMASADPIFGAYSDYMAPEFRLIAQFWNPDANGKLVYGAVDPSAKPFLATMARWKKNGYIDPEAGVKDAMKAVEPAAKGTAGVVFGPNWMGQWPLEDTLKANPNAVWKAYPVPAGPDGKVGRVVNLTGGSLVFSKEFKHIDAWFAYLNKMYARQFGSTDPYYDPAFDIGFFEGYDYVKHDGRIVKSGFQESGVPQDKWPLASGKAMEMKYALYALHGAFAPTVPYLGDPGYAKFVADPNAPAANSAEERVKSLTKSQLEAGNVRQTQSAADKFNAFQGAPSETMQSKGALLNKLESETYLKIIYGEKPVDYFDEFVKEWKASGGDQVIADANKWYESTKKK</sequence>
<feature type="signal peptide" evidence="1">
    <location>
        <begin position="1"/>
        <end position="23"/>
    </location>
</feature>
<keyword evidence="1" id="KW-0732">Signal</keyword>
<reference evidence="2 3" key="1">
    <citation type="submission" date="2024-09" db="EMBL/GenBank/DDBJ databases">
        <authorList>
            <person name="Sun Q."/>
            <person name="Mori K."/>
        </authorList>
    </citation>
    <scope>NUCLEOTIDE SEQUENCE [LARGE SCALE GENOMIC DNA]</scope>
    <source>
        <strain evidence="2 3">TISTR 2452</strain>
    </source>
</reference>
<feature type="chain" id="PRO_5047105527" evidence="1">
    <location>
        <begin position="24"/>
        <end position="596"/>
    </location>
</feature>
<evidence type="ECO:0000313" key="2">
    <source>
        <dbReference type="EMBL" id="MFB9330788.1"/>
    </source>
</evidence>
<dbReference type="Proteomes" id="UP001589747">
    <property type="component" value="Unassembled WGS sequence"/>
</dbReference>
<evidence type="ECO:0000313" key="3">
    <source>
        <dbReference type="Proteomes" id="UP001589747"/>
    </source>
</evidence>
<comment type="caution">
    <text evidence="2">The sequence shown here is derived from an EMBL/GenBank/DDBJ whole genome shotgun (WGS) entry which is preliminary data.</text>
</comment>
<protein>
    <submittedName>
        <fullName evidence="2">Extracellular solute-binding protein</fullName>
    </submittedName>
</protein>
<dbReference type="RefSeq" id="WP_377502530.1">
    <property type="nucleotide sequence ID" value="NZ_JBHMDO010000054.1"/>
</dbReference>
<dbReference type="CDD" id="cd13580">
    <property type="entry name" value="PBP2_AlgQ_like_1"/>
    <property type="match status" value="1"/>
</dbReference>
<dbReference type="SUPFAM" id="SSF53850">
    <property type="entry name" value="Periplasmic binding protein-like II"/>
    <property type="match status" value="1"/>
</dbReference>
<accession>A0ABV5KZY2</accession>
<keyword evidence="3" id="KW-1185">Reference proteome</keyword>
<dbReference type="Gene3D" id="3.40.190.10">
    <property type="entry name" value="Periplasmic binding protein-like II"/>
    <property type="match status" value="2"/>
</dbReference>
<evidence type="ECO:0000256" key="1">
    <source>
        <dbReference type="SAM" id="SignalP"/>
    </source>
</evidence>
<dbReference type="EMBL" id="JBHMDO010000054">
    <property type="protein sequence ID" value="MFB9330788.1"/>
    <property type="molecule type" value="Genomic_DNA"/>
</dbReference>
<proteinExistence type="predicted"/>
<gene>
    <name evidence="2" type="ORF">ACFFSY_33020</name>
</gene>
<organism evidence="2 3">
    <name type="scientific">Paenibacillus aurantiacus</name>
    <dbReference type="NCBI Taxonomy" id="1936118"/>
    <lineage>
        <taxon>Bacteria</taxon>
        <taxon>Bacillati</taxon>
        <taxon>Bacillota</taxon>
        <taxon>Bacilli</taxon>
        <taxon>Bacillales</taxon>
        <taxon>Paenibacillaceae</taxon>
        <taxon>Paenibacillus</taxon>
    </lineage>
</organism>